<organism evidence="1 2">
    <name type="scientific">Silurus asotus</name>
    <name type="common">Amur catfish</name>
    <name type="synonym">Parasilurus asotus</name>
    <dbReference type="NCBI Taxonomy" id="30991"/>
    <lineage>
        <taxon>Eukaryota</taxon>
        <taxon>Metazoa</taxon>
        <taxon>Chordata</taxon>
        <taxon>Craniata</taxon>
        <taxon>Vertebrata</taxon>
        <taxon>Euteleostomi</taxon>
        <taxon>Actinopterygii</taxon>
        <taxon>Neopterygii</taxon>
        <taxon>Teleostei</taxon>
        <taxon>Ostariophysi</taxon>
        <taxon>Siluriformes</taxon>
        <taxon>Siluridae</taxon>
        <taxon>Silurus</taxon>
    </lineage>
</organism>
<keyword evidence="2" id="KW-1185">Reference proteome</keyword>
<protein>
    <submittedName>
        <fullName evidence="1">Uncharacterized protein</fullName>
    </submittedName>
</protein>
<reference evidence="1" key="1">
    <citation type="submission" date="2018-07" db="EMBL/GenBank/DDBJ databases">
        <title>Comparative genomics of catfishes provides insights into carnivory and benthic adaptation.</title>
        <authorList>
            <person name="Zhang Y."/>
            <person name="Wang D."/>
            <person name="Peng Z."/>
            <person name="Zheng S."/>
            <person name="Shao F."/>
            <person name="Tao W."/>
        </authorList>
    </citation>
    <scope>NUCLEOTIDE SEQUENCE</scope>
    <source>
        <strain evidence="1">Chongqing</strain>
    </source>
</reference>
<accession>A0AAD5B3W3</accession>
<evidence type="ECO:0000313" key="1">
    <source>
        <dbReference type="EMBL" id="KAI5627561.1"/>
    </source>
</evidence>
<proteinExistence type="predicted"/>
<name>A0AAD5B3W3_SILAS</name>
<dbReference type="Proteomes" id="UP001205998">
    <property type="component" value="Unassembled WGS sequence"/>
</dbReference>
<sequence length="63" mass="7167">MCTVWKPEAEPLLKTVSKKELETALGKWFTNARDRENNRALRAQRDHDRTAVQPVVCAAEESA</sequence>
<comment type="caution">
    <text evidence="1">The sequence shown here is derived from an EMBL/GenBank/DDBJ whole genome shotgun (WGS) entry which is preliminary data.</text>
</comment>
<evidence type="ECO:0000313" key="2">
    <source>
        <dbReference type="Proteomes" id="UP001205998"/>
    </source>
</evidence>
<gene>
    <name evidence="1" type="ORF">C0J50_12888</name>
</gene>
<dbReference type="EMBL" id="MU550350">
    <property type="protein sequence ID" value="KAI5627561.1"/>
    <property type="molecule type" value="Genomic_DNA"/>
</dbReference>
<dbReference type="AlphaFoldDB" id="A0AAD5B3W3"/>